<evidence type="ECO:0000313" key="2">
    <source>
        <dbReference type="Proteomes" id="UP000799755"/>
    </source>
</evidence>
<dbReference type="EMBL" id="MU003501">
    <property type="protein sequence ID" value="KAF2472998.1"/>
    <property type="molecule type" value="Genomic_DNA"/>
</dbReference>
<proteinExistence type="predicted"/>
<reference evidence="1" key="1">
    <citation type="journal article" date="2020" name="Stud. Mycol.">
        <title>101 Dothideomycetes genomes: a test case for predicting lifestyles and emergence of pathogens.</title>
        <authorList>
            <person name="Haridas S."/>
            <person name="Albert R."/>
            <person name="Binder M."/>
            <person name="Bloem J."/>
            <person name="Labutti K."/>
            <person name="Salamov A."/>
            <person name="Andreopoulos B."/>
            <person name="Baker S."/>
            <person name="Barry K."/>
            <person name="Bills G."/>
            <person name="Bluhm B."/>
            <person name="Cannon C."/>
            <person name="Castanera R."/>
            <person name="Culley D."/>
            <person name="Daum C."/>
            <person name="Ezra D."/>
            <person name="Gonzalez J."/>
            <person name="Henrissat B."/>
            <person name="Kuo A."/>
            <person name="Liang C."/>
            <person name="Lipzen A."/>
            <person name="Lutzoni F."/>
            <person name="Magnuson J."/>
            <person name="Mondo S."/>
            <person name="Nolan M."/>
            <person name="Ohm R."/>
            <person name="Pangilinan J."/>
            <person name="Park H.-J."/>
            <person name="Ramirez L."/>
            <person name="Alfaro M."/>
            <person name="Sun H."/>
            <person name="Tritt A."/>
            <person name="Yoshinaga Y."/>
            <person name="Zwiers L.-H."/>
            <person name="Turgeon B."/>
            <person name="Goodwin S."/>
            <person name="Spatafora J."/>
            <person name="Crous P."/>
            <person name="Grigoriev I."/>
        </authorList>
    </citation>
    <scope>NUCLEOTIDE SEQUENCE</scope>
    <source>
        <strain evidence="1">ATCC 200398</strain>
    </source>
</reference>
<sequence length="230" mass="25656">MCAFVTRFFHERRPCAAVRRPPLSARHRVVPDHLDRLEVERASRPEKEQGWSGSTWNDPYSWWQRVGGQRGLQDCRTARTAGCAREGSTGRMDKSSFNSCAALYWSGRRDSTNCTAHLAATMIPRQTTRTTRRRHDDVCSFTVTSGQSLSEGKKEVPRSPGLARLLVGRGCLEERNAYRPRYQRIGLIGRKADEISLNGTFTPGVTPSSRSGELQKPGLRSTTAAASALF</sequence>
<evidence type="ECO:0000313" key="1">
    <source>
        <dbReference type="EMBL" id="KAF2472998.1"/>
    </source>
</evidence>
<name>A0ACB6R141_9PLEO</name>
<comment type="caution">
    <text evidence="1">The sequence shown here is derived from an EMBL/GenBank/DDBJ whole genome shotgun (WGS) entry which is preliminary data.</text>
</comment>
<accession>A0ACB6R141</accession>
<organism evidence="1 2">
    <name type="scientific">Lindgomyces ingoldianus</name>
    <dbReference type="NCBI Taxonomy" id="673940"/>
    <lineage>
        <taxon>Eukaryota</taxon>
        <taxon>Fungi</taxon>
        <taxon>Dikarya</taxon>
        <taxon>Ascomycota</taxon>
        <taxon>Pezizomycotina</taxon>
        <taxon>Dothideomycetes</taxon>
        <taxon>Pleosporomycetidae</taxon>
        <taxon>Pleosporales</taxon>
        <taxon>Lindgomycetaceae</taxon>
        <taxon>Lindgomyces</taxon>
    </lineage>
</organism>
<keyword evidence="2" id="KW-1185">Reference proteome</keyword>
<dbReference type="Proteomes" id="UP000799755">
    <property type="component" value="Unassembled WGS sequence"/>
</dbReference>
<protein>
    <submittedName>
        <fullName evidence="1">Uncharacterized protein</fullName>
    </submittedName>
</protein>
<gene>
    <name evidence="1" type="ORF">BDR25DRAFT_13115</name>
</gene>